<feature type="region of interest" description="Disordered" evidence="1">
    <location>
        <begin position="69"/>
        <end position="120"/>
    </location>
</feature>
<gene>
    <name evidence="2" type="ORF">TeGR_g13644</name>
</gene>
<evidence type="ECO:0000256" key="1">
    <source>
        <dbReference type="SAM" id="MobiDB-lite"/>
    </source>
</evidence>
<dbReference type="Proteomes" id="UP001165060">
    <property type="component" value="Unassembled WGS sequence"/>
</dbReference>
<name>A0ABQ6NCI4_9STRA</name>
<protein>
    <submittedName>
        <fullName evidence="2">Uncharacterized protein</fullName>
    </submittedName>
</protein>
<evidence type="ECO:0000313" key="2">
    <source>
        <dbReference type="EMBL" id="GMI55047.1"/>
    </source>
</evidence>
<keyword evidence="3" id="KW-1185">Reference proteome</keyword>
<organism evidence="2 3">
    <name type="scientific">Tetraparma gracilis</name>
    <dbReference type="NCBI Taxonomy" id="2962635"/>
    <lineage>
        <taxon>Eukaryota</taxon>
        <taxon>Sar</taxon>
        <taxon>Stramenopiles</taxon>
        <taxon>Ochrophyta</taxon>
        <taxon>Bolidophyceae</taxon>
        <taxon>Parmales</taxon>
        <taxon>Triparmaceae</taxon>
        <taxon>Tetraparma</taxon>
    </lineage>
</organism>
<feature type="compositionally biased region" description="Low complexity" evidence="1">
    <location>
        <begin position="25"/>
        <end position="42"/>
    </location>
</feature>
<feature type="compositionally biased region" description="Basic and acidic residues" evidence="1">
    <location>
        <begin position="80"/>
        <end position="90"/>
    </location>
</feature>
<accession>A0ABQ6NCI4</accession>
<feature type="region of interest" description="Disordered" evidence="1">
    <location>
        <begin position="1"/>
        <end position="42"/>
    </location>
</feature>
<reference evidence="2 3" key="1">
    <citation type="journal article" date="2023" name="Commun. Biol.">
        <title>Genome analysis of Parmales, the sister group of diatoms, reveals the evolutionary specialization of diatoms from phago-mixotrophs to photoautotrophs.</title>
        <authorList>
            <person name="Ban H."/>
            <person name="Sato S."/>
            <person name="Yoshikawa S."/>
            <person name="Yamada K."/>
            <person name="Nakamura Y."/>
            <person name="Ichinomiya M."/>
            <person name="Sato N."/>
            <person name="Blanc-Mathieu R."/>
            <person name="Endo H."/>
            <person name="Kuwata A."/>
            <person name="Ogata H."/>
        </authorList>
    </citation>
    <scope>NUCLEOTIDE SEQUENCE [LARGE SCALE GENOMIC DNA]</scope>
</reference>
<sequence>SNFLEASLESSNDFSTSYGSSELNSSFEKPSPAPPKSASSPFKANHVMVKPAFQLEEFAALDELEGIRADDGGAWGSAGGERERRREGGKGNRVSLVRTSKDGKGGFVVPDPHRQVKTGW</sequence>
<comment type="caution">
    <text evidence="2">The sequence shown here is derived from an EMBL/GenBank/DDBJ whole genome shotgun (WGS) entry which is preliminary data.</text>
</comment>
<feature type="compositionally biased region" description="Polar residues" evidence="1">
    <location>
        <begin position="1"/>
        <end position="24"/>
    </location>
</feature>
<evidence type="ECO:0000313" key="3">
    <source>
        <dbReference type="Proteomes" id="UP001165060"/>
    </source>
</evidence>
<dbReference type="EMBL" id="BRYB01006318">
    <property type="protein sequence ID" value="GMI55047.1"/>
    <property type="molecule type" value="Genomic_DNA"/>
</dbReference>
<feature type="non-terminal residue" evidence="2">
    <location>
        <position position="1"/>
    </location>
</feature>
<proteinExistence type="predicted"/>